<feature type="domain" description="Helicase C-terminal" evidence="11">
    <location>
        <begin position="397"/>
        <end position="591"/>
    </location>
</feature>
<comment type="catalytic activity">
    <reaction evidence="8">
        <text>ATP + H2O = ADP + phosphate + H(+)</text>
        <dbReference type="Rhea" id="RHEA:13065"/>
        <dbReference type="ChEBI" id="CHEBI:15377"/>
        <dbReference type="ChEBI" id="CHEBI:15378"/>
        <dbReference type="ChEBI" id="CHEBI:30616"/>
        <dbReference type="ChEBI" id="CHEBI:43474"/>
        <dbReference type="ChEBI" id="CHEBI:456216"/>
        <dbReference type="EC" id="3.6.4.13"/>
    </reaction>
</comment>
<dbReference type="Proteomes" id="UP001347796">
    <property type="component" value="Unassembled WGS sequence"/>
</dbReference>
<protein>
    <recommendedName>
        <fullName evidence="8">ATP-dependent RNA helicase</fullName>
        <ecNumber evidence="8">3.6.4.13</ecNumber>
    </recommendedName>
</protein>
<dbReference type="AlphaFoldDB" id="A0AAN8QAK6"/>
<evidence type="ECO:0000259" key="12">
    <source>
        <dbReference type="PROSITE" id="PS51195"/>
    </source>
</evidence>
<evidence type="ECO:0000256" key="7">
    <source>
        <dbReference type="RuleBase" id="RU000492"/>
    </source>
</evidence>
<dbReference type="GO" id="GO:0003723">
    <property type="term" value="F:RNA binding"/>
    <property type="evidence" value="ECO:0007669"/>
    <property type="project" value="UniProtKB-UniRule"/>
</dbReference>
<dbReference type="CDD" id="cd18787">
    <property type="entry name" value="SF2_C_DEAD"/>
    <property type="match status" value="1"/>
</dbReference>
<evidence type="ECO:0000256" key="8">
    <source>
        <dbReference type="RuleBase" id="RU365068"/>
    </source>
</evidence>
<evidence type="ECO:0000256" key="4">
    <source>
        <dbReference type="ARBA" id="ARBA00022840"/>
    </source>
</evidence>
<keyword evidence="1 7" id="KW-0547">Nucleotide-binding</keyword>
<gene>
    <name evidence="13" type="ORF">SNE40_000909</name>
</gene>
<reference evidence="13 14" key="1">
    <citation type="submission" date="2024-01" db="EMBL/GenBank/DDBJ databases">
        <title>The genome of the rayed Mediterranean limpet Patella caerulea (Linnaeus, 1758).</title>
        <authorList>
            <person name="Anh-Thu Weber A."/>
            <person name="Halstead-Nussloch G."/>
        </authorList>
    </citation>
    <scope>NUCLEOTIDE SEQUENCE [LARGE SCALE GENOMIC DNA]</scope>
    <source>
        <strain evidence="13">AATW-2023a</strain>
        <tissue evidence="13">Whole specimen</tissue>
    </source>
</reference>
<dbReference type="InterPro" id="IPR011545">
    <property type="entry name" value="DEAD/DEAH_box_helicase_dom"/>
</dbReference>
<name>A0AAN8QAK6_PATCE</name>
<dbReference type="PROSITE" id="PS51195">
    <property type="entry name" value="Q_MOTIF"/>
    <property type="match status" value="1"/>
</dbReference>
<feature type="compositionally biased region" description="Basic and acidic residues" evidence="9">
    <location>
        <begin position="76"/>
        <end position="88"/>
    </location>
</feature>
<dbReference type="SMART" id="SM01178">
    <property type="entry name" value="DUF4217"/>
    <property type="match status" value="1"/>
</dbReference>
<evidence type="ECO:0000256" key="2">
    <source>
        <dbReference type="ARBA" id="ARBA00022801"/>
    </source>
</evidence>
<dbReference type="PROSITE" id="PS51192">
    <property type="entry name" value="HELICASE_ATP_BIND_1"/>
    <property type="match status" value="1"/>
</dbReference>
<dbReference type="EMBL" id="JAZGQO010000001">
    <property type="protein sequence ID" value="KAK6195490.1"/>
    <property type="molecule type" value="Genomic_DNA"/>
</dbReference>
<comment type="similarity">
    <text evidence="7">Belongs to the DEAD box helicase family.</text>
</comment>
<dbReference type="InterPro" id="IPR014014">
    <property type="entry name" value="RNA_helicase_DEAD_Q_motif"/>
</dbReference>
<evidence type="ECO:0000256" key="3">
    <source>
        <dbReference type="ARBA" id="ARBA00022806"/>
    </source>
</evidence>
<dbReference type="SMART" id="SM00487">
    <property type="entry name" value="DEXDc"/>
    <property type="match status" value="1"/>
</dbReference>
<dbReference type="GO" id="GO:0016787">
    <property type="term" value="F:hydrolase activity"/>
    <property type="evidence" value="ECO:0007669"/>
    <property type="project" value="UniProtKB-KW"/>
</dbReference>
<dbReference type="InterPro" id="IPR014001">
    <property type="entry name" value="Helicase_ATP-bd"/>
</dbReference>
<feature type="compositionally biased region" description="Basic residues" evidence="9">
    <location>
        <begin position="735"/>
        <end position="751"/>
    </location>
</feature>
<evidence type="ECO:0000259" key="11">
    <source>
        <dbReference type="PROSITE" id="PS51194"/>
    </source>
</evidence>
<dbReference type="GO" id="GO:0005524">
    <property type="term" value="F:ATP binding"/>
    <property type="evidence" value="ECO:0007669"/>
    <property type="project" value="UniProtKB-UniRule"/>
</dbReference>
<dbReference type="CDD" id="cd17949">
    <property type="entry name" value="DEADc_DDX31"/>
    <property type="match status" value="1"/>
</dbReference>
<dbReference type="Pfam" id="PF00271">
    <property type="entry name" value="Helicase_C"/>
    <property type="match status" value="1"/>
</dbReference>
<dbReference type="InterPro" id="IPR027417">
    <property type="entry name" value="P-loop_NTPase"/>
</dbReference>
<dbReference type="Pfam" id="PF13959">
    <property type="entry name" value="CTE_SPB4"/>
    <property type="match status" value="1"/>
</dbReference>
<dbReference type="InterPro" id="IPR001650">
    <property type="entry name" value="Helicase_C-like"/>
</dbReference>
<keyword evidence="14" id="KW-1185">Reference proteome</keyword>
<evidence type="ECO:0000256" key="9">
    <source>
        <dbReference type="SAM" id="MobiDB-lite"/>
    </source>
</evidence>
<dbReference type="EC" id="3.6.4.13" evidence="8"/>
<keyword evidence="3 7" id="KW-0347">Helicase</keyword>
<accession>A0AAN8QAK6</accession>
<proteinExistence type="inferred from homology"/>
<feature type="compositionally biased region" description="Polar residues" evidence="9">
    <location>
        <begin position="24"/>
        <end position="45"/>
    </location>
</feature>
<keyword evidence="2 7" id="KW-0378">Hydrolase</keyword>
<feature type="domain" description="Helicase ATP-binding" evidence="10">
    <location>
        <begin position="164"/>
        <end position="347"/>
    </location>
</feature>
<organism evidence="13 14">
    <name type="scientific">Patella caerulea</name>
    <name type="common">Rayed Mediterranean limpet</name>
    <dbReference type="NCBI Taxonomy" id="87958"/>
    <lineage>
        <taxon>Eukaryota</taxon>
        <taxon>Metazoa</taxon>
        <taxon>Spiralia</taxon>
        <taxon>Lophotrochozoa</taxon>
        <taxon>Mollusca</taxon>
        <taxon>Gastropoda</taxon>
        <taxon>Patellogastropoda</taxon>
        <taxon>Patelloidea</taxon>
        <taxon>Patellidae</taxon>
        <taxon>Patella</taxon>
    </lineage>
</organism>
<dbReference type="SMART" id="SM00490">
    <property type="entry name" value="HELICc"/>
    <property type="match status" value="1"/>
</dbReference>
<dbReference type="PROSITE" id="PS00039">
    <property type="entry name" value="DEAD_ATP_HELICASE"/>
    <property type="match status" value="1"/>
</dbReference>
<evidence type="ECO:0000256" key="5">
    <source>
        <dbReference type="ARBA" id="ARBA00022884"/>
    </source>
</evidence>
<evidence type="ECO:0000256" key="6">
    <source>
        <dbReference type="PROSITE-ProRule" id="PRU00552"/>
    </source>
</evidence>
<evidence type="ECO:0000259" key="10">
    <source>
        <dbReference type="PROSITE" id="PS51192"/>
    </source>
</evidence>
<feature type="region of interest" description="Disordered" evidence="9">
    <location>
        <begin position="726"/>
        <end position="751"/>
    </location>
</feature>
<evidence type="ECO:0000256" key="1">
    <source>
        <dbReference type="ARBA" id="ARBA00022741"/>
    </source>
</evidence>
<dbReference type="GO" id="GO:0003724">
    <property type="term" value="F:RNA helicase activity"/>
    <property type="evidence" value="ECO:0007669"/>
    <property type="project" value="UniProtKB-EC"/>
</dbReference>
<sequence>MFLFQRQRVKAKIAGKVHKPVIKTASSSTSNNEKTPKTSDVNNDNVNKEQTKSVNVIKPKLSQSPLAQQHTKKHKLVADHESTPRDDLPAPPPSKVPRTGPFISSLFKSNPEIPKMDCSSVETIKEEIFTSKKFSDLPLNPNMITNLEGKMNMNNMTTVQQLAIPQILQGKDALVKSQTGSGKTLAYAVPIVQKLSGITPKIDRSHGPYAIVVVPTRELATQSYQVFMKICKPFVYIVPGCLMGGEKRKAEKARIRKGINILVGTPGRLVDHLKNTHGLILQHVQYLVLDEADRLLDMGYEKDVAEIINCLEHNASNQTRQTILLSATLTEGVERLAGITMYNPARVSVANEESESRIPVIKEIKQQSESQSVNKEENFAVPQALKQHFVITPCKLRLVTLVSFLLTKCRFSKKKNKIIVFLSTQDSVEFHHKLLNNIFCAKKKNTKVLKEKSESLESGSESEEEEYHVTELSFDLFKLHGDMLQKERTQVFEKFRSMDCGVLLCTDVAARGLDLPQVSWIIQYTTPGQTSDYIHRVGRTARVGAQGQSLLFLMPTECDYVQLLNEKQISLQEMPMINILKNLMFVVKYLKLPEDAKRQRPRTWEEAATAVHMLFETHVAKHPFMSELARQAYQSFVRAYATYPSHMKNIFSIKKIHLGHLAKSFALQDAPGKIGVVQSKKFQAEKAQEKKDFPKKKFRSNNVSEFSSGFGSHLGVTPRHRNLQKKIVQNQQMKERKKARKLAKKTAKNNK</sequence>
<dbReference type="PROSITE" id="PS51194">
    <property type="entry name" value="HELICASE_CTER"/>
    <property type="match status" value="1"/>
</dbReference>
<comment type="domain">
    <text evidence="8">The Q motif is unique to and characteristic of the DEAD box family of RNA helicases and controls ATP binding and hydrolysis.</text>
</comment>
<dbReference type="InterPro" id="IPR000629">
    <property type="entry name" value="RNA-helicase_DEAD-box_CS"/>
</dbReference>
<evidence type="ECO:0000313" key="13">
    <source>
        <dbReference type="EMBL" id="KAK6195490.1"/>
    </source>
</evidence>
<dbReference type="Gene3D" id="3.40.50.300">
    <property type="entry name" value="P-loop containing nucleotide triphosphate hydrolases"/>
    <property type="match status" value="2"/>
</dbReference>
<dbReference type="Pfam" id="PF00270">
    <property type="entry name" value="DEAD"/>
    <property type="match status" value="1"/>
</dbReference>
<dbReference type="SUPFAM" id="SSF52540">
    <property type="entry name" value="P-loop containing nucleoside triphosphate hydrolases"/>
    <property type="match status" value="2"/>
</dbReference>
<feature type="domain" description="DEAD-box RNA helicase Q" evidence="12">
    <location>
        <begin position="132"/>
        <end position="161"/>
    </location>
</feature>
<dbReference type="PANTHER" id="PTHR24031">
    <property type="entry name" value="RNA HELICASE"/>
    <property type="match status" value="1"/>
</dbReference>
<comment type="function">
    <text evidence="8">RNA helicase.</text>
</comment>
<comment type="caution">
    <text evidence="13">The sequence shown here is derived from an EMBL/GenBank/DDBJ whole genome shotgun (WGS) entry which is preliminary data.</text>
</comment>
<feature type="region of interest" description="Disordered" evidence="9">
    <location>
        <begin position="22"/>
        <end position="104"/>
    </location>
</feature>
<dbReference type="InterPro" id="IPR025313">
    <property type="entry name" value="SPB4-like_CTE"/>
</dbReference>
<keyword evidence="5 8" id="KW-0694">RNA-binding</keyword>
<evidence type="ECO:0000313" key="14">
    <source>
        <dbReference type="Proteomes" id="UP001347796"/>
    </source>
</evidence>
<feature type="short sequence motif" description="Q motif" evidence="6">
    <location>
        <begin position="132"/>
        <end position="161"/>
    </location>
</feature>
<keyword evidence="4 7" id="KW-0067">ATP-binding</keyword>